<feature type="chain" id="PRO_5031487404" description="tyrosine--tRNA ligase" evidence="12">
    <location>
        <begin position="27"/>
        <end position="864"/>
    </location>
</feature>
<keyword evidence="7" id="KW-0648">Protein biosynthesis</keyword>
<dbReference type="PANTHER" id="PTHR46264:SF4">
    <property type="entry name" value="TYROSINE--TRNA LIGASE, CYTOPLASMIC"/>
    <property type="match status" value="1"/>
</dbReference>
<comment type="similarity">
    <text evidence="2">Belongs to the class-I aminoacyl-tRNA synthetase family.</text>
</comment>
<dbReference type="Gene3D" id="1.10.287.10">
    <property type="entry name" value="S15/NS1, RNA-binding"/>
    <property type="match status" value="1"/>
</dbReference>
<evidence type="ECO:0000256" key="3">
    <source>
        <dbReference type="ARBA" id="ARBA00013160"/>
    </source>
</evidence>
<feature type="coiled-coil region" evidence="11">
    <location>
        <begin position="830"/>
        <end position="864"/>
    </location>
</feature>
<dbReference type="GO" id="GO:0005524">
    <property type="term" value="F:ATP binding"/>
    <property type="evidence" value="ECO:0007669"/>
    <property type="project" value="UniProtKB-KW"/>
</dbReference>
<gene>
    <name evidence="13" type="ORF">GTHE00462_LOCUS5231</name>
</gene>
<accession>A0A7S4N394</accession>
<comment type="function">
    <text evidence="1">Catalyzes the attachment of tyrosine to tRNA(Tyr) in a two-step reaction: tyrosine is first activated by ATP to form Tyr-AMP and then transferred to the acceptor end of tRNA(Tyr).</text>
</comment>
<dbReference type="EC" id="6.1.1.1" evidence="3"/>
<dbReference type="SUPFAM" id="SSF52374">
    <property type="entry name" value="Nucleotidylyl transferase"/>
    <property type="match status" value="2"/>
</dbReference>
<dbReference type="PANTHER" id="PTHR46264">
    <property type="entry name" value="TYROSINE-TRNA LIGASE"/>
    <property type="match status" value="1"/>
</dbReference>
<dbReference type="InterPro" id="IPR050489">
    <property type="entry name" value="Tyr-tRNA_synthase"/>
</dbReference>
<evidence type="ECO:0000313" key="13">
    <source>
        <dbReference type="EMBL" id="CAE2261627.1"/>
    </source>
</evidence>
<dbReference type="InterPro" id="IPR002305">
    <property type="entry name" value="aa-tRNA-synth_Ic"/>
</dbReference>
<keyword evidence="6" id="KW-0067">ATP-binding</keyword>
<dbReference type="GO" id="GO:0005737">
    <property type="term" value="C:cytoplasm"/>
    <property type="evidence" value="ECO:0007669"/>
    <property type="project" value="TreeGrafter"/>
</dbReference>
<keyword evidence="11" id="KW-0175">Coiled coil</keyword>
<name>A0A7S4N394_GUITH</name>
<dbReference type="Pfam" id="PF00579">
    <property type="entry name" value="tRNA-synt_1b"/>
    <property type="match status" value="2"/>
</dbReference>
<keyword evidence="4" id="KW-0436">Ligase</keyword>
<dbReference type="AlphaFoldDB" id="A0A7S4N394"/>
<dbReference type="GO" id="GO:0006437">
    <property type="term" value="P:tyrosyl-tRNA aminoacylation"/>
    <property type="evidence" value="ECO:0007669"/>
    <property type="project" value="TreeGrafter"/>
</dbReference>
<sequence>MLSERTSFKVLFLACCLQICAEKVFASSGVPLPVLAELYQRSRMHAEVAPVSGSETLVKDTNIAHEKLRGGTNIAGYNNYSLPLLATSTHNLTSPPWWSQGKMSSAWQAQAEAQGEVVRKMKEEMKANPAAHTKEQLDAEVAKLKELKAKADDPMNALEDPVIKAKYQLVRSVGEECVTDGELALLLSKKPDSFRLYDGFEPSGRMHIAQGIFKAMNVNKCTKSGGTFIFWVADWFALMNDKMGGDLEKIKTVGKYLVEVWKATGMDMDRVQFVWSSEEIASNAVSYWTQALDIARRTTITRVKKCCQIMGRLENKLTAAQILYPLMQATDIFFLKADICQLGVDQRKVNMLAREYCDSAGIKNKPIILSHHMLYGLKKGQEKMSKSDPDSAIFMEDTEEDVARKINNAYCPSKPEDEAPAAQAEDIDAGLESMHLTSDDLKNPCLDYVENIIFSVPEATFTAGGSTYNSFQSVKDDFVAGKLSEAELKGGLIAAVNRLLDPVRKHFKEDANAKAILDQVMQWKKENLVPPKGLKRLVAMQSSKPVWCVFAPYATAEITLGQLTSIIRHLQQAPADHQKVLWCPDWSSFAVNSCNGEQKVISACYSMMIEALTAVMPDLMKDVKVLIQSEAILLDPSQYWISVINVGRHFQLQRVRAVDEANETAGQVIAAMMHVGDVLAIAPSTICSSPAAKVAHELACDYIKETEVTEIAVPAVHVSPPVDSALKPPHMMDGPANADDEIYLLDASMDVGRKLKRAFCEPGNVEHCPPITLVDACVISAGKGLAINRKEENGGDKNYVSIDDLVADFKSGALHPGDLKPSVTKAVDAYMQLIRDRVKANDAAKKAEAELKNFLKKAAAKKKK</sequence>
<comment type="catalytic activity">
    <reaction evidence="10">
        <text>tRNA(Tyr) + L-tyrosine + ATP = L-tyrosyl-tRNA(Tyr) + AMP + diphosphate + H(+)</text>
        <dbReference type="Rhea" id="RHEA:10220"/>
        <dbReference type="Rhea" id="RHEA-COMP:9706"/>
        <dbReference type="Rhea" id="RHEA-COMP:9707"/>
        <dbReference type="ChEBI" id="CHEBI:15378"/>
        <dbReference type="ChEBI" id="CHEBI:30616"/>
        <dbReference type="ChEBI" id="CHEBI:33019"/>
        <dbReference type="ChEBI" id="CHEBI:58315"/>
        <dbReference type="ChEBI" id="CHEBI:78442"/>
        <dbReference type="ChEBI" id="CHEBI:78536"/>
        <dbReference type="ChEBI" id="CHEBI:456215"/>
        <dbReference type="EC" id="6.1.1.1"/>
    </reaction>
</comment>
<dbReference type="Gene3D" id="3.40.50.620">
    <property type="entry name" value="HUPs"/>
    <property type="match status" value="3"/>
</dbReference>
<organism evidence="13">
    <name type="scientific">Guillardia theta</name>
    <name type="common">Cryptophyte</name>
    <name type="synonym">Cryptomonas phi</name>
    <dbReference type="NCBI Taxonomy" id="55529"/>
    <lineage>
        <taxon>Eukaryota</taxon>
        <taxon>Cryptophyceae</taxon>
        <taxon>Pyrenomonadales</taxon>
        <taxon>Geminigeraceae</taxon>
        <taxon>Guillardia</taxon>
    </lineage>
</organism>
<protein>
    <recommendedName>
        <fullName evidence="3">tyrosine--tRNA ligase</fullName>
        <ecNumber evidence="3">6.1.1.1</ecNumber>
    </recommendedName>
    <alternativeName>
        <fullName evidence="9">Tyrosyl-tRNA synthetase</fullName>
    </alternativeName>
</protein>
<dbReference type="FunFam" id="3.40.50.620:FF:000085">
    <property type="entry name" value="Tyrosine--tRNA ligase 1 cytoplasmic"/>
    <property type="match status" value="1"/>
</dbReference>
<keyword evidence="12" id="KW-0732">Signal</keyword>
<evidence type="ECO:0000256" key="5">
    <source>
        <dbReference type="ARBA" id="ARBA00022741"/>
    </source>
</evidence>
<evidence type="ECO:0000256" key="7">
    <source>
        <dbReference type="ARBA" id="ARBA00022917"/>
    </source>
</evidence>
<evidence type="ECO:0000256" key="1">
    <source>
        <dbReference type="ARBA" id="ARBA00002025"/>
    </source>
</evidence>
<reference evidence="13" key="1">
    <citation type="submission" date="2021-01" db="EMBL/GenBank/DDBJ databases">
        <authorList>
            <person name="Corre E."/>
            <person name="Pelletier E."/>
            <person name="Niang G."/>
            <person name="Scheremetjew M."/>
            <person name="Finn R."/>
            <person name="Kale V."/>
            <person name="Holt S."/>
            <person name="Cochrane G."/>
            <person name="Meng A."/>
            <person name="Brown T."/>
            <person name="Cohen L."/>
        </authorList>
    </citation>
    <scope>NUCLEOTIDE SEQUENCE</scope>
    <source>
        <strain evidence="13">CCMP 2712</strain>
    </source>
</reference>
<keyword evidence="5" id="KW-0547">Nucleotide-binding</keyword>
<dbReference type="InterPro" id="IPR014729">
    <property type="entry name" value="Rossmann-like_a/b/a_fold"/>
</dbReference>
<evidence type="ECO:0000256" key="12">
    <source>
        <dbReference type="SAM" id="SignalP"/>
    </source>
</evidence>
<evidence type="ECO:0000256" key="6">
    <source>
        <dbReference type="ARBA" id="ARBA00022840"/>
    </source>
</evidence>
<evidence type="ECO:0000256" key="10">
    <source>
        <dbReference type="ARBA" id="ARBA00048248"/>
    </source>
</evidence>
<evidence type="ECO:0000256" key="8">
    <source>
        <dbReference type="ARBA" id="ARBA00023146"/>
    </source>
</evidence>
<feature type="signal peptide" evidence="12">
    <location>
        <begin position="1"/>
        <end position="26"/>
    </location>
</feature>
<dbReference type="GO" id="GO:0004831">
    <property type="term" value="F:tyrosine-tRNA ligase activity"/>
    <property type="evidence" value="ECO:0007669"/>
    <property type="project" value="UniProtKB-EC"/>
</dbReference>
<evidence type="ECO:0000256" key="4">
    <source>
        <dbReference type="ARBA" id="ARBA00022598"/>
    </source>
</evidence>
<evidence type="ECO:0000256" key="2">
    <source>
        <dbReference type="ARBA" id="ARBA00005594"/>
    </source>
</evidence>
<evidence type="ECO:0000256" key="11">
    <source>
        <dbReference type="SAM" id="Coils"/>
    </source>
</evidence>
<dbReference type="NCBIfam" id="NF006330">
    <property type="entry name" value="PRK08560.1"/>
    <property type="match status" value="1"/>
</dbReference>
<dbReference type="EMBL" id="HBKN01006540">
    <property type="protein sequence ID" value="CAE2261627.1"/>
    <property type="molecule type" value="Transcribed_RNA"/>
</dbReference>
<keyword evidence="8" id="KW-0030">Aminoacyl-tRNA synthetase</keyword>
<proteinExistence type="inferred from homology"/>
<evidence type="ECO:0000256" key="9">
    <source>
        <dbReference type="ARBA" id="ARBA00033323"/>
    </source>
</evidence>